<feature type="non-terminal residue" evidence="7">
    <location>
        <position position="508"/>
    </location>
</feature>
<dbReference type="PRINTS" id="PR00259">
    <property type="entry name" value="TMFOUR"/>
</dbReference>
<reference evidence="7" key="1">
    <citation type="submission" date="2025-08" db="UniProtKB">
        <authorList>
            <consortium name="RefSeq"/>
        </authorList>
    </citation>
    <scope>IDENTIFICATION</scope>
    <source>
        <tissue evidence="7">Testes</tissue>
    </source>
</reference>
<protein>
    <submittedName>
        <fullName evidence="7">Uncharacterized protein LOC102804337</fullName>
    </submittedName>
</protein>
<evidence type="ECO:0000256" key="4">
    <source>
        <dbReference type="ARBA" id="ARBA00023136"/>
    </source>
</evidence>
<evidence type="ECO:0000256" key="3">
    <source>
        <dbReference type="ARBA" id="ARBA00022989"/>
    </source>
</evidence>
<dbReference type="PANTHER" id="PTHR19282:SF544">
    <property type="entry name" value="TETRASPANIN"/>
    <property type="match status" value="1"/>
</dbReference>
<name>A0ABM0MFT8_SACKO</name>
<dbReference type="RefSeq" id="XP_006818879.1">
    <property type="nucleotide sequence ID" value="XM_006818816.1"/>
</dbReference>
<comment type="subcellular location">
    <subcellularLocation>
        <location evidence="1">Membrane</location>
        <topology evidence="1">Multi-pass membrane protein</topology>
    </subcellularLocation>
</comment>
<keyword evidence="4 5" id="KW-0472">Membrane</keyword>
<dbReference type="GeneID" id="102804337"/>
<evidence type="ECO:0000256" key="5">
    <source>
        <dbReference type="SAM" id="Phobius"/>
    </source>
</evidence>
<evidence type="ECO:0000313" key="7">
    <source>
        <dbReference type="RefSeq" id="XP_006818879.1"/>
    </source>
</evidence>
<keyword evidence="2 5" id="KW-0812">Transmembrane</keyword>
<dbReference type="Proteomes" id="UP000694865">
    <property type="component" value="Unplaced"/>
</dbReference>
<feature type="transmembrane region" description="Helical" evidence="5">
    <location>
        <begin position="366"/>
        <end position="385"/>
    </location>
</feature>
<dbReference type="InterPro" id="IPR018499">
    <property type="entry name" value="Tetraspanin/Peripherin"/>
</dbReference>
<evidence type="ECO:0000313" key="6">
    <source>
        <dbReference type="Proteomes" id="UP000694865"/>
    </source>
</evidence>
<dbReference type="InterPro" id="IPR008952">
    <property type="entry name" value="Tetraspanin_EC2_sf"/>
</dbReference>
<accession>A0ABM0MFT8</accession>
<evidence type="ECO:0000256" key="2">
    <source>
        <dbReference type="ARBA" id="ARBA00022692"/>
    </source>
</evidence>
<feature type="transmembrane region" description="Helical" evidence="5">
    <location>
        <begin position="466"/>
        <end position="487"/>
    </location>
</feature>
<keyword evidence="3 5" id="KW-1133">Transmembrane helix</keyword>
<dbReference type="Gene3D" id="1.10.1450.10">
    <property type="entry name" value="Tetraspanin"/>
    <property type="match status" value="1"/>
</dbReference>
<evidence type="ECO:0000256" key="1">
    <source>
        <dbReference type="ARBA" id="ARBA00004141"/>
    </source>
</evidence>
<feature type="transmembrane region" description="Helical" evidence="5">
    <location>
        <begin position="326"/>
        <end position="354"/>
    </location>
</feature>
<dbReference type="Pfam" id="PF00335">
    <property type="entry name" value="Tetraspanin"/>
    <property type="match status" value="1"/>
</dbReference>
<dbReference type="PANTHER" id="PTHR19282">
    <property type="entry name" value="TETRASPANIN"/>
    <property type="match status" value="1"/>
</dbReference>
<keyword evidence="6" id="KW-1185">Reference proteome</keyword>
<proteinExistence type="predicted"/>
<dbReference type="SUPFAM" id="SSF48652">
    <property type="entry name" value="Tetraspanin"/>
    <property type="match status" value="1"/>
</dbReference>
<sequence>MHQRGGTWDILRLSLIHPHQGKILSIIAHLPPTPRQDIVYHCPSSTHTKARYCLSLPIFHPLQGKILSIIAHLPPTPRQDIVYHCPSSTHTKARYFLSLPIFHPHQGKILSIIAHLPPTPRRDIVYHCPSSTHTKARYFLSLPIFHPHQGKILSIIAHLPPTPRQDIVYHCPSSTHTKARYFLSLPIFHPHQGKILSIIAHLPPTPRQDIVYHCPSSTHTKARYCLSLPIIAYLPPTPRQDIVYHCPSSTHTKARYCLSLPIFHPHQDKILSIIAHLPPTPRQDIVYHCPSSTHTKLIGCAIIGGAVYLLTAEPGTLPYAELELVAGANVVCYICIALGAFLFLLGFLGCCGALKESPGILKTYNGIISSLFMAEIGAGVFIYFMEEQFITYVHMAWNFLDQITINLVQSQLHCCGFLNYTEYVVNEQLNISLSCYSNVTVSTTLYDIGCYDKFVDMILDNVTTSAIIGGSLVLFEIVGILFTCYLMKAIEKENNTEPKPNRRRRRST</sequence>
<gene>
    <name evidence="7" type="primary">LOC102804337</name>
</gene>
<organism evidence="6 7">
    <name type="scientific">Saccoglossus kowalevskii</name>
    <name type="common">Acorn worm</name>
    <dbReference type="NCBI Taxonomy" id="10224"/>
    <lineage>
        <taxon>Eukaryota</taxon>
        <taxon>Metazoa</taxon>
        <taxon>Hemichordata</taxon>
        <taxon>Enteropneusta</taxon>
        <taxon>Harrimaniidae</taxon>
        <taxon>Saccoglossus</taxon>
    </lineage>
</organism>
<dbReference type="CDD" id="cd03127">
    <property type="entry name" value="tetraspanin_LEL"/>
    <property type="match status" value="1"/>
</dbReference>